<accession>A0A9W8N7T1</accession>
<keyword evidence="5" id="KW-1185">Reference proteome</keyword>
<evidence type="ECO:0000256" key="3">
    <source>
        <dbReference type="PROSITE-ProRule" id="PRU00023"/>
    </source>
</evidence>
<dbReference type="InterPro" id="IPR036770">
    <property type="entry name" value="Ankyrin_rpt-contain_sf"/>
</dbReference>
<dbReference type="AlphaFoldDB" id="A0A9W8N7T1"/>
<feature type="repeat" description="ANK" evidence="3">
    <location>
        <begin position="260"/>
        <end position="292"/>
    </location>
</feature>
<evidence type="ECO:0000313" key="5">
    <source>
        <dbReference type="Proteomes" id="UP001148614"/>
    </source>
</evidence>
<organism evidence="4 5">
    <name type="scientific">Xylaria arbuscula</name>
    <dbReference type="NCBI Taxonomy" id="114810"/>
    <lineage>
        <taxon>Eukaryota</taxon>
        <taxon>Fungi</taxon>
        <taxon>Dikarya</taxon>
        <taxon>Ascomycota</taxon>
        <taxon>Pezizomycotina</taxon>
        <taxon>Sordariomycetes</taxon>
        <taxon>Xylariomycetidae</taxon>
        <taxon>Xylariales</taxon>
        <taxon>Xylariaceae</taxon>
        <taxon>Xylaria</taxon>
    </lineage>
</organism>
<dbReference type="SMART" id="SM00248">
    <property type="entry name" value="ANK"/>
    <property type="match status" value="7"/>
</dbReference>
<feature type="repeat" description="ANK" evidence="3">
    <location>
        <begin position="327"/>
        <end position="359"/>
    </location>
</feature>
<evidence type="ECO:0000313" key="4">
    <source>
        <dbReference type="EMBL" id="KAJ3561657.1"/>
    </source>
</evidence>
<dbReference type="PROSITE" id="PS50088">
    <property type="entry name" value="ANK_REPEAT"/>
    <property type="match status" value="5"/>
</dbReference>
<protein>
    <submittedName>
        <fullName evidence="4">Uncharacterized protein</fullName>
    </submittedName>
</protein>
<feature type="repeat" description="ANK" evidence="3">
    <location>
        <begin position="294"/>
        <end position="326"/>
    </location>
</feature>
<keyword evidence="1" id="KW-0677">Repeat</keyword>
<evidence type="ECO:0000256" key="1">
    <source>
        <dbReference type="ARBA" id="ARBA00022737"/>
    </source>
</evidence>
<reference evidence="4" key="1">
    <citation type="submission" date="2022-07" db="EMBL/GenBank/DDBJ databases">
        <title>Genome Sequence of Xylaria arbuscula.</title>
        <authorList>
            <person name="Buettner E."/>
        </authorList>
    </citation>
    <scope>NUCLEOTIDE SEQUENCE</scope>
    <source>
        <strain evidence="4">VT107</strain>
    </source>
</reference>
<evidence type="ECO:0000256" key="2">
    <source>
        <dbReference type="ARBA" id="ARBA00023043"/>
    </source>
</evidence>
<gene>
    <name evidence="4" type="ORF">NPX13_g8860</name>
</gene>
<dbReference type="PANTHER" id="PTHR24198:SF195">
    <property type="entry name" value="DEATH DOMAIN-CONTAINING PROTEIN"/>
    <property type="match status" value="1"/>
</dbReference>
<dbReference type="InterPro" id="IPR002110">
    <property type="entry name" value="Ankyrin_rpt"/>
</dbReference>
<name>A0A9W8N7T1_9PEZI</name>
<dbReference type="Proteomes" id="UP001148614">
    <property type="component" value="Unassembled WGS sequence"/>
</dbReference>
<sequence>MACKINTSSTLEGMYSDLITEEPTIQSWLNFLEYLSSPPAQREKSSRSSLEISEPRLKRLFDTTNLEDLKTLSILASRPSTLDGAGKFLVHAAETTDEDLLDRICMEPFSPDQTEAVSRALAASHGTAHNTLMNKAASILDEQAINKMQLAALVLGNTAVSEKLISNLPSLRKEIKYGFVAEVLIAGLEYGDEEIIEDICNSCSDALRRHNTSLARLRVDDGDHSVNWSIFHAAAQYGSQKATLYILGSELLRDVSGFQASRSPLFIAAAQGFPRIVDHILSAGALVDSLNGDKELSALHIASLLGHWETTVILINGGADPTISDANGDFPLHLAIRQGHSRVAEFLVQKFSPVSELHNEVNNDTSVFTLEHTVSREQASPEGGIIFDPIYNFLNYANADGVTVLAEAAEKELVDVCKLILQQGGDPNIQDDTGKVALHLAAMRGSADMVKDLVVKGSTTDHVAPMHYACYRGALDVVELLLSLTDLKIEDSWNRTPISAAAYAGHLGTVKLLYESYDDRGRAQALCAAASQFHRDVVEYLLKSGCPVDGINSNSVPLDSIDLYSHGAKFGLRPLR</sequence>
<proteinExistence type="predicted"/>
<dbReference type="Gene3D" id="1.25.40.20">
    <property type="entry name" value="Ankyrin repeat-containing domain"/>
    <property type="match status" value="3"/>
</dbReference>
<dbReference type="PANTHER" id="PTHR24198">
    <property type="entry name" value="ANKYRIN REPEAT AND PROTEIN KINASE DOMAIN-CONTAINING PROTEIN"/>
    <property type="match status" value="1"/>
</dbReference>
<comment type="caution">
    <text evidence="4">The sequence shown here is derived from an EMBL/GenBank/DDBJ whole genome shotgun (WGS) entry which is preliminary data.</text>
</comment>
<keyword evidence="2 3" id="KW-0040">ANK repeat</keyword>
<dbReference type="Pfam" id="PF12796">
    <property type="entry name" value="Ank_2"/>
    <property type="match status" value="2"/>
</dbReference>
<dbReference type="PROSITE" id="PS50297">
    <property type="entry name" value="ANK_REP_REGION"/>
    <property type="match status" value="2"/>
</dbReference>
<dbReference type="SUPFAM" id="SSF48403">
    <property type="entry name" value="Ankyrin repeat"/>
    <property type="match status" value="1"/>
</dbReference>
<feature type="repeat" description="ANK" evidence="3">
    <location>
        <begin position="400"/>
        <end position="432"/>
    </location>
</feature>
<dbReference type="EMBL" id="JANPWZ010002033">
    <property type="protein sequence ID" value="KAJ3561657.1"/>
    <property type="molecule type" value="Genomic_DNA"/>
</dbReference>
<feature type="repeat" description="ANK" evidence="3">
    <location>
        <begin position="433"/>
        <end position="465"/>
    </location>
</feature>